<dbReference type="AlphaFoldDB" id="A0A183V371"/>
<accession>A0A183V371</accession>
<name>A0A183V371_TOXCA</name>
<dbReference type="EMBL" id="UYWY01022693">
    <property type="protein sequence ID" value="VDM46512.1"/>
    <property type="molecule type" value="Genomic_DNA"/>
</dbReference>
<sequence length="127" mass="14300">MVYAGHNRFLINQTLNITMEQHRACSCRDCTLEEQPECMPGQVIGASCTCECGNQLDKNNCKGGSKRWNEDTCTCECPIRYCPGGGVLNEIHCMCEQHLAEFNEPDEAGNFRSDLSKIPRLKSRIRP</sequence>
<gene>
    <name evidence="1" type="ORF">TCNE_LOCUS15191</name>
</gene>
<dbReference type="Proteomes" id="UP000050794">
    <property type="component" value="Unassembled WGS sequence"/>
</dbReference>
<keyword evidence="2" id="KW-1185">Reference proteome</keyword>
<protein>
    <submittedName>
        <fullName evidence="3">TIL domain-containing protein</fullName>
    </submittedName>
</protein>
<dbReference type="WBParaSite" id="TCNE_0001519201-mRNA-1">
    <property type="protein sequence ID" value="TCNE_0001519201-mRNA-1"/>
    <property type="gene ID" value="TCNE_0001519201"/>
</dbReference>
<evidence type="ECO:0000313" key="1">
    <source>
        <dbReference type="EMBL" id="VDM46512.1"/>
    </source>
</evidence>
<reference evidence="1 2" key="2">
    <citation type="submission" date="2018-11" db="EMBL/GenBank/DDBJ databases">
        <authorList>
            <consortium name="Pathogen Informatics"/>
        </authorList>
    </citation>
    <scope>NUCLEOTIDE SEQUENCE [LARGE SCALE GENOMIC DNA]</scope>
</reference>
<proteinExistence type="predicted"/>
<organism evidence="2 3">
    <name type="scientific">Toxocara canis</name>
    <name type="common">Canine roundworm</name>
    <dbReference type="NCBI Taxonomy" id="6265"/>
    <lineage>
        <taxon>Eukaryota</taxon>
        <taxon>Metazoa</taxon>
        <taxon>Ecdysozoa</taxon>
        <taxon>Nematoda</taxon>
        <taxon>Chromadorea</taxon>
        <taxon>Rhabditida</taxon>
        <taxon>Spirurina</taxon>
        <taxon>Ascaridomorpha</taxon>
        <taxon>Ascaridoidea</taxon>
        <taxon>Toxocaridae</taxon>
        <taxon>Toxocara</taxon>
    </lineage>
</organism>
<evidence type="ECO:0000313" key="2">
    <source>
        <dbReference type="Proteomes" id="UP000050794"/>
    </source>
</evidence>
<reference evidence="3" key="1">
    <citation type="submission" date="2016-06" db="UniProtKB">
        <authorList>
            <consortium name="WormBaseParasite"/>
        </authorList>
    </citation>
    <scope>IDENTIFICATION</scope>
</reference>
<evidence type="ECO:0000313" key="3">
    <source>
        <dbReference type="WBParaSite" id="TCNE_0001519201-mRNA-1"/>
    </source>
</evidence>